<feature type="chain" id="PRO_5038444150" evidence="2">
    <location>
        <begin position="24"/>
        <end position="119"/>
    </location>
</feature>
<evidence type="ECO:0000313" key="4">
    <source>
        <dbReference type="Proteomes" id="UP000198660"/>
    </source>
</evidence>
<dbReference type="AlphaFoldDB" id="A0A1I6RJ72"/>
<dbReference type="EMBL" id="FPAA01000005">
    <property type="protein sequence ID" value="SFS64803.1"/>
    <property type="molecule type" value="Genomic_DNA"/>
</dbReference>
<evidence type="ECO:0000313" key="3">
    <source>
        <dbReference type="EMBL" id="SFS64803.1"/>
    </source>
</evidence>
<dbReference type="Proteomes" id="UP000198660">
    <property type="component" value="Unassembled WGS sequence"/>
</dbReference>
<feature type="compositionally biased region" description="Polar residues" evidence="1">
    <location>
        <begin position="40"/>
        <end position="54"/>
    </location>
</feature>
<accession>A0A1I6RJ72</accession>
<name>A0A1I6RJ72_9BACL</name>
<sequence length="119" mass="12750">MSKMKFGFFVLIFSLLLSGCNMPISNGSASGNNAKSEASTSSDNKTPANGSSDAQEAKGTNDDDTSGAQAAKITNEQPWFEDVDSTVPKISNTGGVWYYNEERIQGTSMKILNGMNTMY</sequence>
<gene>
    <name evidence="3" type="ORF">SAMN05444972_105133</name>
</gene>
<dbReference type="RefSeq" id="WP_091836408.1">
    <property type="nucleotide sequence ID" value="NZ_FPAA01000005.1"/>
</dbReference>
<reference evidence="4" key="1">
    <citation type="submission" date="2016-10" db="EMBL/GenBank/DDBJ databases">
        <authorList>
            <person name="Varghese N."/>
            <person name="Submissions S."/>
        </authorList>
    </citation>
    <scope>NUCLEOTIDE SEQUENCE [LARGE SCALE GENOMIC DNA]</scope>
    <source>
        <strain evidence="4">DSM 45789</strain>
    </source>
</reference>
<keyword evidence="4" id="KW-1185">Reference proteome</keyword>
<evidence type="ECO:0000256" key="2">
    <source>
        <dbReference type="SAM" id="SignalP"/>
    </source>
</evidence>
<proteinExistence type="predicted"/>
<keyword evidence="2" id="KW-0732">Signal</keyword>
<feature type="compositionally biased region" description="Polar residues" evidence="1">
    <location>
        <begin position="66"/>
        <end position="77"/>
    </location>
</feature>
<feature type="region of interest" description="Disordered" evidence="1">
    <location>
        <begin position="26"/>
        <end position="85"/>
    </location>
</feature>
<dbReference type="PROSITE" id="PS51257">
    <property type="entry name" value="PROKAR_LIPOPROTEIN"/>
    <property type="match status" value="1"/>
</dbReference>
<protein>
    <submittedName>
        <fullName evidence="3">Uncharacterized protein</fullName>
    </submittedName>
</protein>
<evidence type="ECO:0000256" key="1">
    <source>
        <dbReference type="SAM" id="MobiDB-lite"/>
    </source>
</evidence>
<feature type="signal peptide" evidence="2">
    <location>
        <begin position="1"/>
        <end position="23"/>
    </location>
</feature>
<feature type="compositionally biased region" description="Low complexity" evidence="1">
    <location>
        <begin position="26"/>
        <end position="39"/>
    </location>
</feature>
<organism evidence="3 4">
    <name type="scientific">Marininema halotolerans</name>
    <dbReference type="NCBI Taxonomy" id="1155944"/>
    <lineage>
        <taxon>Bacteria</taxon>
        <taxon>Bacillati</taxon>
        <taxon>Bacillota</taxon>
        <taxon>Bacilli</taxon>
        <taxon>Bacillales</taxon>
        <taxon>Thermoactinomycetaceae</taxon>
        <taxon>Marininema</taxon>
    </lineage>
</organism>